<evidence type="ECO:0000256" key="1">
    <source>
        <dbReference type="SAM" id="Phobius"/>
    </source>
</evidence>
<evidence type="ECO:0000313" key="3">
    <source>
        <dbReference type="Proteomes" id="UP000886667"/>
    </source>
</evidence>
<name>A0A9E4K8M3_9GAMM</name>
<organism evidence="2 3">
    <name type="scientific">Candidatus Thiodiazotropha taylori</name>
    <dbReference type="NCBI Taxonomy" id="2792791"/>
    <lineage>
        <taxon>Bacteria</taxon>
        <taxon>Pseudomonadati</taxon>
        <taxon>Pseudomonadota</taxon>
        <taxon>Gammaproteobacteria</taxon>
        <taxon>Chromatiales</taxon>
        <taxon>Sedimenticolaceae</taxon>
        <taxon>Candidatus Thiodiazotropha</taxon>
    </lineage>
</organism>
<keyword evidence="1" id="KW-0472">Membrane</keyword>
<dbReference type="AlphaFoldDB" id="A0A9E4K8M3"/>
<accession>A0A9E4K8M3</accession>
<dbReference type="Pfam" id="PF09586">
    <property type="entry name" value="YfhO"/>
    <property type="match status" value="1"/>
</dbReference>
<reference evidence="2" key="1">
    <citation type="journal article" date="2021" name="Proc. Natl. Acad. Sci. U.S.A.">
        <title>Global biogeography of chemosynthetic symbionts reveals both localized and globally distributed symbiont groups. .</title>
        <authorList>
            <person name="Osvatic J.T."/>
            <person name="Wilkins L.G.E."/>
            <person name="Leibrecht L."/>
            <person name="Leray M."/>
            <person name="Zauner S."/>
            <person name="Polzin J."/>
            <person name="Camacho Y."/>
            <person name="Gros O."/>
            <person name="van Gils J.A."/>
            <person name="Eisen J.A."/>
            <person name="Petersen J.M."/>
            <person name="Yuen B."/>
        </authorList>
    </citation>
    <scope>NUCLEOTIDE SEQUENCE</scope>
    <source>
        <strain evidence="2">MAGclacostrist064TRANS</strain>
    </source>
</reference>
<sequence>MSSIAKKLAPYILLIISSIVILGANPFAGETVAPTDILVNQPGWQNLDFDIEVRHASRSDWLDARMPRWIDAKTALRNGEIPIWNPDPINGIPGLQWLPAAIITPAFALFASIEDNATGYYFALLINLIIAATGAYLLLFSTTRNRLAASLGAMIYAYSGFHAAWLFWAHITTSIWIPWLLWLGYQYLTTQRRAYLPWLSIVTALMIFGGFPSVAVYGFLALALLSLFYAPWNSGFKQVSLNSIHLGFALLLGFLITAFAVHSLYEMLQFTQLFETRKGGTPLRQHHIYNYLKPLIADYYNVERTVYLGVIPLLALLLTIPLLLMRKFTLHLGFSLLMLAISVSIAFQFLPKEVITTIPTFSNNNYGRMTVLAALAFALLTAELIAILGRAELSRRYSLLFSTLVLVLIVVQFVDMHWLFRKFNGPVPATTFFPNTPTISYMQNHLKPMQSTIADRSYMVSGVFSNYHIPEWFAHGFKSQIERALMESKLAPNAHRSRTAAAVYCADVYIDSNILNLLAIKYLACHSHISSSGVEKTVLSTSGPKPNASGLITPDQPLIQHFILPEPMQFDIISLKLATHGRIQSHADAALRLYHNDVLVGESIVAASEIHDNTWIDFHFKQLINLDVNNNRLELHTLPTEQTGKLSVWLYPMKADNVYIQHGGNIHDAVFVAKFHRTVSLPDSIRYHHIEDNMVLLENTNITGSGYTLPDLDENLMPDFTQVQLLKSSPTSHELKYTGEQPAWMVLPIRYYPGWQAYVDNEQVAITPFLGMLPAIQVNQGSTVIYRYEPKTLYLLALLSLATLLITLYLAYRFRHH</sequence>
<feature type="transmembrane region" description="Helical" evidence="1">
    <location>
        <begin position="9"/>
        <end position="28"/>
    </location>
</feature>
<keyword evidence="1" id="KW-0812">Transmembrane</keyword>
<feature type="transmembrane region" description="Helical" evidence="1">
    <location>
        <begin position="306"/>
        <end position="325"/>
    </location>
</feature>
<dbReference type="Proteomes" id="UP000886667">
    <property type="component" value="Unassembled WGS sequence"/>
</dbReference>
<evidence type="ECO:0000313" key="2">
    <source>
        <dbReference type="EMBL" id="MCG7945130.1"/>
    </source>
</evidence>
<feature type="transmembrane region" description="Helical" evidence="1">
    <location>
        <begin position="244"/>
        <end position="265"/>
    </location>
</feature>
<comment type="caution">
    <text evidence="2">The sequence shown here is derived from an EMBL/GenBank/DDBJ whole genome shotgun (WGS) entry which is preliminary data.</text>
</comment>
<keyword evidence="1" id="KW-1133">Transmembrane helix</keyword>
<feature type="transmembrane region" description="Helical" evidence="1">
    <location>
        <begin position="400"/>
        <end position="420"/>
    </location>
</feature>
<gene>
    <name evidence="2" type="ORF">JAZ07_02155</name>
</gene>
<dbReference type="InterPro" id="IPR018580">
    <property type="entry name" value="Uncharacterised_YfhO"/>
</dbReference>
<proteinExistence type="predicted"/>
<dbReference type="EMBL" id="JAEPCM010000035">
    <property type="protein sequence ID" value="MCG7945130.1"/>
    <property type="molecule type" value="Genomic_DNA"/>
</dbReference>
<feature type="transmembrane region" description="Helical" evidence="1">
    <location>
        <begin position="120"/>
        <end position="140"/>
    </location>
</feature>
<feature type="transmembrane region" description="Helical" evidence="1">
    <location>
        <begin position="370"/>
        <end position="388"/>
    </location>
</feature>
<feature type="transmembrane region" description="Helical" evidence="1">
    <location>
        <begin position="160"/>
        <end position="182"/>
    </location>
</feature>
<protein>
    <submittedName>
        <fullName evidence="2">YfhO family protein</fullName>
    </submittedName>
</protein>
<feature type="transmembrane region" description="Helical" evidence="1">
    <location>
        <begin position="216"/>
        <end position="232"/>
    </location>
</feature>
<feature type="transmembrane region" description="Helical" evidence="1">
    <location>
        <begin position="332"/>
        <end position="350"/>
    </location>
</feature>
<feature type="transmembrane region" description="Helical" evidence="1">
    <location>
        <begin position="793"/>
        <end position="812"/>
    </location>
</feature>